<gene>
    <name evidence="1" type="ORF">AN2V17_34350</name>
</gene>
<protein>
    <submittedName>
        <fullName evidence="1">Uncharacterized protein</fullName>
    </submittedName>
</protein>
<sequence>MKNKSSTLFILYVVGITVIALSVLIAVKSYIAFNGLVSEDANILHGLYIVGIGIMLGILFISFAELLINVKQINQKLSLLTYDTNNQKDQARG</sequence>
<accession>A0ACB5UQP3</accession>
<comment type="caution">
    <text evidence="1">The sequence shown here is derived from an EMBL/GenBank/DDBJ whole genome shotgun (WGS) entry which is preliminary data.</text>
</comment>
<proteinExistence type="predicted"/>
<keyword evidence="2" id="KW-1185">Reference proteome</keyword>
<name>A0ACB5UQP3_9FIRM</name>
<organism evidence="1 2">
    <name type="scientific">Vallitalea maricola</name>
    <dbReference type="NCBI Taxonomy" id="3074433"/>
    <lineage>
        <taxon>Bacteria</taxon>
        <taxon>Bacillati</taxon>
        <taxon>Bacillota</taxon>
        <taxon>Clostridia</taxon>
        <taxon>Lachnospirales</taxon>
        <taxon>Vallitaleaceae</taxon>
        <taxon>Vallitalea</taxon>
    </lineage>
</organism>
<dbReference type="Proteomes" id="UP001374599">
    <property type="component" value="Unassembled WGS sequence"/>
</dbReference>
<reference evidence="1" key="1">
    <citation type="submission" date="2023-09" db="EMBL/GenBank/DDBJ databases">
        <title>Vallitalea sediminicola and Vallitalea maricola sp. nov., anaerobic bacteria isolated from marine sediment.</title>
        <authorList>
            <person name="Hirano S."/>
            <person name="Maeda A."/>
            <person name="Terahara T."/>
            <person name="Mori K."/>
            <person name="Hamada M."/>
            <person name="Matsumoto R."/>
            <person name="Kobayashi T."/>
        </authorList>
    </citation>
    <scope>NUCLEOTIDE SEQUENCE</scope>
    <source>
        <strain evidence="1">AN17-2</strain>
    </source>
</reference>
<evidence type="ECO:0000313" key="2">
    <source>
        <dbReference type="Proteomes" id="UP001374599"/>
    </source>
</evidence>
<dbReference type="EMBL" id="BTPU01000062">
    <property type="protein sequence ID" value="GMQ64198.1"/>
    <property type="molecule type" value="Genomic_DNA"/>
</dbReference>
<evidence type="ECO:0000313" key="1">
    <source>
        <dbReference type="EMBL" id="GMQ64198.1"/>
    </source>
</evidence>